<keyword evidence="3" id="KW-1185">Reference proteome</keyword>
<protein>
    <recommendedName>
        <fullName evidence="4">Secreted protein</fullName>
    </recommendedName>
</protein>
<keyword evidence="1" id="KW-1133">Transmembrane helix</keyword>
<organism evidence="2 3">
    <name type="scientific">Aporhodopirellula aestuarii</name>
    <dbReference type="NCBI Taxonomy" id="2950107"/>
    <lineage>
        <taxon>Bacteria</taxon>
        <taxon>Pseudomonadati</taxon>
        <taxon>Planctomycetota</taxon>
        <taxon>Planctomycetia</taxon>
        <taxon>Pirellulales</taxon>
        <taxon>Pirellulaceae</taxon>
        <taxon>Aporhodopirellula</taxon>
    </lineage>
</organism>
<dbReference type="Proteomes" id="UP001202961">
    <property type="component" value="Unassembled WGS sequence"/>
</dbReference>
<gene>
    <name evidence="2" type="ORF">NB063_01530</name>
</gene>
<feature type="transmembrane region" description="Helical" evidence="1">
    <location>
        <begin position="6"/>
        <end position="24"/>
    </location>
</feature>
<evidence type="ECO:0000313" key="3">
    <source>
        <dbReference type="Proteomes" id="UP001202961"/>
    </source>
</evidence>
<proteinExistence type="predicted"/>
<name>A0ABT0TYF6_9BACT</name>
<keyword evidence="1" id="KW-0812">Transmembrane</keyword>
<sequence>MTAVQYLDAVGVFVAVVVGLLGVFSNESYADEGLNRHGQRTLSLVDLPEPPAELKPLLAKGKITFLVGGERPSVVNPSRSTGVGGRKFDAETQFRLSYSFKTRCRWGWDGPPASQRLAIQVGYDRLRLDVSHQVWLLRMPEPESFWDAPLVRHEFDHVRLSCDPRLTAQFVKAVNTHRRIVLTREESEPLIRAAQRRMPSSWLGSGSPLKYFSGADAQPWLEEIVNAEFQRIVDLVGIRYQELDRQTNHGRLAVPESGELSEWLRY</sequence>
<keyword evidence="1" id="KW-0472">Membrane</keyword>
<evidence type="ECO:0000256" key="1">
    <source>
        <dbReference type="SAM" id="Phobius"/>
    </source>
</evidence>
<evidence type="ECO:0000313" key="2">
    <source>
        <dbReference type="EMBL" id="MCM2369293.1"/>
    </source>
</evidence>
<accession>A0ABT0TYF6</accession>
<evidence type="ECO:0008006" key="4">
    <source>
        <dbReference type="Google" id="ProtNLM"/>
    </source>
</evidence>
<dbReference type="EMBL" id="JAMQBK010000007">
    <property type="protein sequence ID" value="MCM2369293.1"/>
    <property type="molecule type" value="Genomic_DNA"/>
</dbReference>
<reference evidence="2 3" key="1">
    <citation type="journal article" date="2022" name="Syst. Appl. Microbiol.">
        <title>Rhodopirellula aestuarii sp. nov., a novel member of the genus Rhodopirellula isolated from brackish sediments collected in the Tagus River estuary, Portugal.</title>
        <authorList>
            <person name="Vitorino I.R."/>
            <person name="Klimek D."/>
            <person name="Calusinska M."/>
            <person name="Lobo-da-Cunha A."/>
            <person name="Vasconcelos V."/>
            <person name="Lage O.M."/>
        </authorList>
    </citation>
    <scope>NUCLEOTIDE SEQUENCE [LARGE SCALE GENOMIC DNA]</scope>
    <source>
        <strain evidence="2 3">ICT_H3.1</strain>
    </source>
</reference>
<comment type="caution">
    <text evidence="2">The sequence shown here is derived from an EMBL/GenBank/DDBJ whole genome shotgun (WGS) entry which is preliminary data.</text>
</comment>
<dbReference type="RefSeq" id="WP_250926968.1">
    <property type="nucleotide sequence ID" value="NZ_JAMQBK010000007.1"/>
</dbReference>